<sequence>MTKPVSHIPGVKHGERILVSVIESRAHNGPSEPWASVPVNDHDLSLGFKDISFWQLNNYANHAAKWLNDNLPPASDPFQCFAYAGPKDLRYSILAVAAAKLQKVIVLPSPLGTGKAQMHVLNAKKCTLYLRPSSMADHIETILHDAPHVQVITVPDLEDFMQEAEAVPFIYPKSWADGRYDPWMVFHTSGTTGNPKPITMTHHMMASLDRVGVLSGIEPGIKDHFTHRRTYTPLPSLHLLGTAMALATTSFLHSTLVVGPPVHPSPDILVDILRYGRVQAGLFPPSIIEEMCLTQEGLDALRQLDIIYYAGATLAAKAGDQLTSHTPVVCMIGSTECGGYPMAMHDKRDAWNYVKFQENAPIEFEKRANDLYELVYVRRPGSPAPQIFEIYPDRDRFETNDLWEKHPTYEGLWKIVGRTDDYLALSHGDGLYAAALEPVIEAHPAVKSALIGGSNRPAPVLVIELYPEAAERNDRDGFFSSLQPYIGKVNDRCHDCVKLSNERIIIADERKPFVRTDKGSVSRLQTLNLYNDEIAALFD</sequence>
<proteinExistence type="predicted"/>
<protein>
    <recommendedName>
        <fullName evidence="3">AMP-dependent synthetase/ligase domain-containing protein</fullName>
    </recommendedName>
</protein>
<comment type="caution">
    <text evidence="4">The sequence shown here is derived from an EMBL/GenBank/DDBJ whole genome shotgun (WGS) entry which is preliminary data.</text>
</comment>
<evidence type="ECO:0000313" key="4">
    <source>
        <dbReference type="EMBL" id="KAJ5190701.1"/>
    </source>
</evidence>
<dbReference type="EMBL" id="JAPQKR010000016">
    <property type="protein sequence ID" value="KAJ5190701.1"/>
    <property type="molecule type" value="Genomic_DNA"/>
</dbReference>
<dbReference type="Gene3D" id="3.40.50.12780">
    <property type="entry name" value="N-terminal domain of ligase-like"/>
    <property type="match status" value="1"/>
</dbReference>
<dbReference type="Pfam" id="PF23562">
    <property type="entry name" value="AMP-binding_C_3"/>
    <property type="match status" value="1"/>
</dbReference>
<feature type="domain" description="AMP-dependent synthetase/ligase" evidence="3">
    <location>
        <begin position="48"/>
        <end position="342"/>
    </location>
</feature>
<keyword evidence="5" id="KW-1185">Reference proteome</keyword>
<reference evidence="4" key="2">
    <citation type="journal article" date="2023" name="IMA Fungus">
        <title>Comparative genomic study of the Penicillium genus elucidates a diverse pangenome and 15 lateral gene transfer events.</title>
        <authorList>
            <person name="Petersen C."/>
            <person name="Sorensen T."/>
            <person name="Nielsen M.R."/>
            <person name="Sondergaard T.E."/>
            <person name="Sorensen J.L."/>
            <person name="Fitzpatrick D.A."/>
            <person name="Frisvad J.C."/>
            <person name="Nielsen K.L."/>
        </authorList>
    </citation>
    <scope>NUCLEOTIDE SEQUENCE</scope>
    <source>
        <strain evidence="4">IBT 15544</strain>
    </source>
</reference>
<dbReference type="OrthoDB" id="429813at2759"/>
<keyword evidence="2" id="KW-0597">Phosphoprotein</keyword>
<reference evidence="4" key="1">
    <citation type="submission" date="2022-12" db="EMBL/GenBank/DDBJ databases">
        <authorList>
            <person name="Petersen C."/>
        </authorList>
    </citation>
    <scope>NUCLEOTIDE SEQUENCE</scope>
    <source>
        <strain evidence="4">IBT 15544</strain>
    </source>
</reference>
<dbReference type="InterPro" id="IPR000873">
    <property type="entry name" value="AMP-dep_synth/lig_dom"/>
</dbReference>
<evidence type="ECO:0000256" key="2">
    <source>
        <dbReference type="ARBA" id="ARBA00022553"/>
    </source>
</evidence>
<evidence type="ECO:0000256" key="1">
    <source>
        <dbReference type="ARBA" id="ARBA00022450"/>
    </source>
</evidence>
<dbReference type="Pfam" id="PF00501">
    <property type="entry name" value="AMP-binding"/>
    <property type="match status" value="1"/>
</dbReference>
<dbReference type="InterPro" id="IPR042099">
    <property type="entry name" value="ANL_N_sf"/>
</dbReference>
<dbReference type="PROSITE" id="PS00455">
    <property type="entry name" value="AMP_BINDING"/>
    <property type="match status" value="1"/>
</dbReference>
<evidence type="ECO:0000313" key="5">
    <source>
        <dbReference type="Proteomes" id="UP001150904"/>
    </source>
</evidence>
<dbReference type="InterPro" id="IPR051414">
    <property type="entry name" value="Adenylate-forming_Reductase"/>
</dbReference>
<name>A0A9W9J7L2_9EURO</name>
<dbReference type="PANTHER" id="PTHR43439">
    <property type="entry name" value="PHENYLACETATE-COENZYME A LIGASE"/>
    <property type="match status" value="1"/>
</dbReference>
<organism evidence="4 5">
    <name type="scientific">Penicillium cinerascens</name>
    <dbReference type="NCBI Taxonomy" id="70096"/>
    <lineage>
        <taxon>Eukaryota</taxon>
        <taxon>Fungi</taxon>
        <taxon>Dikarya</taxon>
        <taxon>Ascomycota</taxon>
        <taxon>Pezizomycotina</taxon>
        <taxon>Eurotiomycetes</taxon>
        <taxon>Eurotiomycetidae</taxon>
        <taxon>Eurotiales</taxon>
        <taxon>Aspergillaceae</taxon>
        <taxon>Penicillium</taxon>
    </lineage>
</organism>
<accession>A0A9W9J7L2</accession>
<dbReference type="RefSeq" id="XP_058303641.1">
    <property type="nucleotide sequence ID" value="XM_058456742.1"/>
</dbReference>
<dbReference type="PANTHER" id="PTHR43439:SF2">
    <property type="entry name" value="ENZYME, PUTATIVE (JCVI)-RELATED"/>
    <property type="match status" value="1"/>
</dbReference>
<evidence type="ECO:0000259" key="3">
    <source>
        <dbReference type="Pfam" id="PF00501"/>
    </source>
</evidence>
<dbReference type="AlphaFoldDB" id="A0A9W9J7L2"/>
<keyword evidence="1" id="KW-0596">Phosphopantetheine</keyword>
<gene>
    <name evidence="4" type="ORF">N7498_009686</name>
</gene>
<dbReference type="SUPFAM" id="SSF56801">
    <property type="entry name" value="Acetyl-CoA synthetase-like"/>
    <property type="match status" value="1"/>
</dbReference>
<dbReference type="GeneID" id="83184043"/>
<dbReference type="InterPro" id="IPR020845">
    <property type="entry name" value="AMP-binding_CS"/>
</dbReference>
<dbReference type="Proteomes" id="UP001150904">
    <property type="component" value="Unassembled WGS sequence"/>
</dbReference>